<organism evidence="1 2">
    <name type="scientific">Solanum pinnatisectum</name>
    <name type="common">tansyleaf nightshade</name>
    <dbReference type="NCBI Taxonomy" id="50273"/>
    <lineage>
        <taxon>Eukaryota</taxon>
        <taxon>Viridiplantae</taxon>
        <taxon>Streptophyta</taxon>
        <taxon>Embryophyta</taxon>
        <taxon>Tracheophyta</taxon>
        <taxon>Spermatophyta</taxon>
        <taxon>Magnoliopsida</taxon>
        <taxon>eudicotyledons</taxon>
        <taxon>Gunneridae</taxon>
        <taxon>Pentapetalae</taxon>
        <taxon>asterids</taxon>
        <taxon>lamiids</taxon>
        <taxon>Solanales</taxon>
        <taxon>Solanaceae</taxon>
        <taxon>Solanoideae</taxon>
        <taxon>Solaneae</taxon>
        <taxon>Solanum</taxon>
    </lineage>
</organism>
<dbReference type="AlphaFoldDB" id="A0AAV9MP58"/>
<sequence>MNHLSLCQRKLNEDIVDYDLLKDLVCYIDETYPEGTILVFLTVVDFRNCHARLKIGYLKQMQGNVWTCKARNLLLSLHLLPK</sequence>
<evidence type="ECO:0000313" key="1">
    <source>
        <dbReference type="EMBL" id="KAK4739593.1"/>
    </source>
</evidence>
<protein>
    <submittedName>
        <fullName evidence="1">Uncharacterized protein</fullName>
    </submittedName>
</protein>
<keyword evidence="2" id="KW-1185">Reference proteome</keyword>
<evidence type="ECO:0000313" key="2">
    <source>
        <dbReference type="Proteomes" id="UP001311915"/>
    </source>
</evidence>
<name>A0AAV9MP58_9SOLN</name>
<dbReference type="Proteomes" id="UP001311915">
    <property type="component" value="Unassembled WGS sequence"/>
</dbReference>
<gene>
    <name evidence="1" type="ORF">R3W88_003290</name>
</gene>
<reference evidence="1 2" key="1">
    <citation type="submission" date="2023-10" db="EMBL/GenBank/DDBJ databases">
        <title>Genome-Wide Identification Analysis in wild type Solanum Pinnatisectum Reveals Some Genes Defensing Phytophthora Infestans.</title>
        <authorList>
            <person name="Sun C."/>
        </authorList>
    </citation>
    <scope>NUCLEOTIDE SEQUENCE [LARGE SCALE GENOMIC DNA]</scope>
    <source>
        <strain evidence="1">LQN</strain>
        <tissue evidence="1">Leaf</tissue>
    </source>
</reference>
<dbReference type="EMBL" id="JAWPEI010000001">
    <property type="protein sequence ID" value="KAK4739593.1"/>
    <property type="molecule type" value="Genomic_DNA"/>
</dbReference>
<comment type="caution">
    <text evidence="1">The sequence shown here is derived from an EMBL/GenBank/DDBJ whole genome shotgun (WGS) entry which is preliminary data.</text>
</comment>
<accession>A0AAV9MP58</accession>
<proteinExistence type="predicted"/>